<accession>A0A3D8SEB9</accession>
<feature type="region of interest" description="Disordered" evidence="8">
    <location>
        <begin position="389"/>
        <end position="426"/>
    </location>
</feature>
<keyword evidence="12" id="KW-1185">Reference proteome</keyword>
<dbReference type="SUPFAM" id="SSF47384">
    <property type="entry name" value="Homodimeric domain of signal transducing histidine kinase"/>
    <property type="match status" value="1"/>
</dbReference>
<dbReference type="SMART" id="SM00388">
    <property type="entry name" value="HisKA"/>
    <property type="match status" value="1"/>
</dbReference>
<dbReference type="InterPro" id="IPR011006">
    <property type="entry name" value="CheY-like_superfamily"/>
</dbReference>
<evidence type="ECO:0000256" key="4">
    <source>
        <dbReference type="ARBA" id="ARBA00022679"/>
    </source>
</evidence>
<dbReference type="GO" id="GO:0005886">
    <property type="term" value="C:plasma membrane"/>
    <property type="evidence" value="ECO:0007669"/>
    <property type="project" value="TreeGrafter"/>
</dbReference>
<dbReference type="SMART" id="SM00448">
    <property type="entry name" value="REC"/>
    <property type="match status" value="1"/>
</dbReference>
<gene>
    <name evidence="11" type="ORF">BP6252_02270</name>
</gene>
<evidence type="ECO:0000256" key="5">
    <source>
        <dbReference type="ARBA" id="ARBA00022777"/>
    </source>
</evidence>
<dbReference type="PANTHER" id="PTHR43047">
    <property type="entry name" value="TWO-COMPONENT HISTIDINE PROTEIN KINASE"/>
    <property type="match status" value="1"/>
</dbReference>
<protein>
    <recommendedName>
        <fullName evidence="2">histidine kinase</fullName>
        <ecNumber evidence="2">2.7.13.3</ecNumber>
    </recommendedName>
</protein>
<evidence type="ECO:0000256" key="6">
    <source>
        <dbReference type="PROSITE-ProRule" id="PRU00169"/>
    </source>
</evidence>
<reference evidence="11 12" key="1">
    <citation type="journal article" date="2018" name="IMA Fungus">
        <title>IMA Genome-F 9: Draft genome sequence of Annulohypoxylon stygium, Aspergillus mulundensis, Berkeleyomyces basicola (syn. Thielaviopsis basicola), Ceratocystis smalleyi, two Cercospora beticola strains, Coleophoma cylindrospora, Fusarium fracticaudum, Phialophora cf. hyalina, and Morchella septimelata.</title>
        <authorList>
            <person name="Wingfield B.D."/>
            <person name="Bills G.F."/>
            <person name="Dong Y."/>
            <person name="Huang W."/>
            <person name="Nel W.J."/>
            <person name="Swalarsk-Parry B.S."/>
            <person name="Vaghefi N."/>
            <person name="Wilken P.M."/>
            <person name="An Z."/>
            <person name="de Beer Z.W."/>
            <person name="De Vos L."/>
            <person name="Chen L."/>
            <person name="Duong T.A."/>
            <person name="Gao Y."/>
            <person name="Hammerbacher A."/>
            <person name="Kikkert J.R."/>
            <person name="Li Y."/>
            <person name="Li H."/>
            <person name="Li K."/>
            <person name="Li Q."/>
            <person name="Liu X."/>
            <person name="Ma X."/>
            <person name="Naidoo K."/>
            <person name="Pethybridge S.J."/>
            <person name="Sun J."/>
            <person name="Steenkamp E.T."/>
            <person name="van der Nest M.A."/>
            <person name="van Wyk S."/>
            <person name="Wingfield M.J."/>
            <person name="Xiong C."/>
            <person name="Yue Q."/>
            <person name="Zhang X."/>
        </authorList>
    </citation>
    <scope>NUCLEOTIDE SEQUENCE [LARGE SCALE GENOMIC DNA]</scope>
    <source>
        <strain evidence="11 12">BP6252</strain>
    </source>
</reference>
<feature type="coiled-coil region" evidence="7">
    <location>
        <begin position="225"/>
        <end position="252"/>
    </location>
</feature>
<dbReference type="EMBL" id="PDLM01000002">
    <property type="protein sequence ID" value="RDW84680.1"/>
    <property type="molecule type" value="Genomic_DNA"/>
</dbReference>
<sequence length="1296" mass="143042">MPFSPPRSPLVDDASVEASSVVMESVQPAATPAASDSTSREKARLESQRALELRKFFAPTEGDVGSEVGFNDTLNEDGALSAYAENLLWRMRGAHAMISLIDRQEQFFLGGALRSAENPDDYDELECTDSSQWFGCSSVPTPGGLCENTLATELKSDEYPCFIVSDLSQDPRFASLPVVDGSVASYRFYAGTPITTENGINIGSLFFFDDKPRTGLSHAQRKYLYSAARNVMKHLELKREAAERRRVSLMSKGIATFLERSSHEVLDGSMVSEEYAEKSHETSPANHSPLVPPELPSSQRAETQSLKTQESEKSMTQSKKEEKTTVLDQIRSTLDHAAEILRDSLELEVGGVVFLDTTEGYTDTINADAYFDSETILGTQVEEIEPEKVDLEASRQTSNDSLTVRPNPDTKPEDNERYLSQGSVRSSTDKYQAAKVQAISTGESAAWAPDTKVDGKTLQTFLNSYPKGNVWYIDQDGFFSSLADGQGEAKQTRRRFNSGRRPTGPSELTKKQAEAAVLSSVFHKARQIIFLPLWDAGGDRWYSGCFVWSRSAVPVFTVESEISYLSAFTNSVMVEISRLDAISANKIKSDFISSISHEFRSPLHGILASADFLRESQLDSSQLEFISTIQNCGGTLLDTINHVLDYSKINSFEMKGNQQGTISSELYAVTNMAVLCEDIVNGMIAAKEFRATDDGMPLSSYSQPVNPQGEKNSEVVIILDIERREWNFKLQAGAIRRIIMNIFGNAQKYTKSGFILVDLRAKSPPQEEYNMTSMGTGKFLSLHIRDSGRGMSTEYIERKLYRPFAQEDSFAPGVGLGLSIVWSIVNKLGGKIHVRSELGKGTDVEVTLPLEGTEDEDNGSVCALEPISEGEEAIKKLRTDFSNKVIVIFPGNDDKGSRATRHVWECIKKYCADWFNFKLRSYTSEEDLKSADLVIMGTDDEDCGAKRVLVVCKEVSFLTQHDRSSYAYPFARIFCPVGPFKLARCILALLSQDPSMMDLQSTRSVSTQTPLESPNEAKRLDYNFVSINEGVQLNSQPPEPPAATTAKPDAIAGRTEIQHDEQTLAGFKALTLENVAPGFQPKLPSRLTSKMRKNVSPIEATVKATVKATVNAKAKPKELSQPPPLGKPLNILAVDDNAINLQLLTRYLKKRKEDVISTAMNGLEAVAAVRNSTSNPFDIIFMDISMPEMDGFEATKLIRSFERSLGRRPSCASSVGPPTPLPIINTTESVFFQRSGEEASELAKKKAYIAALTGLGSRSARDQAEEYGFDDFLTKPVSFAKVGELLRRLSDAKNHN</sequence>
<evidence type="ECO:0000256" key="3">
    <source>
        <dbReference type="ARBA" id="ARBA00022553"/>
    </source>
</evidence>
<keyword evidence="3 6" id="KW-0597">Phosphoprotein</keyword>
<dbReference type="PROSITE" id="PS50109">
    <property type="entry name" value="HIS_KIN"/>
    <property type="match status" value="1"/>
</dbReference>
<dbReference type="InterPro" id="IPR003594">
    <property type="entry name" value="HATPase_dom"/>
</dbReference>
<dbReference type="SUPFAM" id="SSF55874">
    <property type="entry name" value="ATPase domain of HSP90 chaperone/DNA topoisomerase II/histidine kinase"/>
    <property type="match status" value="1"/>
</dbReference>
<evidence type="ECO:0000256" key="7">
    <source>
        <dbReference type="SAM" id="Coils"/>
    </source>
</evidence>
<feature type="compositionally biased region" description="Polar residues" evidence="8">
    <location>
        <begin position="394"/>
        <end position="404"/>
    </location>
</feature>
<dbReference type="InterPro" id="IPR036097">
    <property type="entry name" value="HisK_dim/P_sf"/>
</dbReference>
<dbReference type="CDD" id="cd00082">
    <property type="entry name" value="HisKA"/>
    <property type="match status" value="1"/>
</dbReference>
<organism evidence="11 12">
    <name type="scientific">Coleophoma cylindrospora</name>
    <dbReference type="NCBI Taxonomy" id="1849047"/>
    <lineage>
        <taxon>Eukaryota</taxon>
        <taxon>Fungi</taxon>
        <taxon>Dikarya</taxon>
        <taxon>Ascomycota</taxon>
        <taxon>Pezizomycotina</taxon>
        <taxon>Leotiomycetes</taxon>
        <taxon>Helotiales</taxon>
        <taxon>Dermateaceae</taxon>
        <taxon>Coleophoma</taxon>
    </lineage>
</organism>
<dbReference type="InterPro" id="IPR004358">
    <property type="entry name" value="Sig_transdc_His_kin-like_C"/>
</dbReference>
<feature type="compositionally biased region" description="Polar residues" evidence="8">
    <location>
        <begin position="296"/>
        <end position="308"/>
    </location>
</feature>
<feature type="compositionally biased region" description="Basic and acidic residues" evidence="8">
    <location>
        <begin position="408"/>
        <end position="417"/>
    </location>
</feature>
<dbReference type="PANTHER" id="PTHR43047:SF72">
    <property type="entry name" value="OSMOSENSING HISTIDINE PROTEIN KINASE SLN1"/>
    <property type="match status" value="1"/>
</dbReference>
<dbReference type="InterPro" id="IPR036890">
    <property type="entry name" value="HATPase_C_sf"/>
</dbReference>
<evidence type="ECO:0000259" key="10">
    <source>
        <dbReference type="PROSITE" id="PS50110"/>
    </source>
</evidence>
<keyword evidence="4" id="KW-0808">Transferase</keyword>
<keyword evidence="5" id="KW-0418">Kinase</keyword>
<dbReference type="Gene3D" id="1.10.287.130">
    <property type="match status" value="1"/>
</dbReference>
<feature type="domain" description="Response regulatory" evidence="10">
    <location>
        <begin position="1130"/>
        <end position="1290"/>
    </location>
</feature>
<dbReference type="InterPro" id="IPR005467">
    <property type="entry name" value="His_kinase_dom"/>
</dbReference>
<dbReference type="Proteomes" id="UP000256645">
    <property type="component" value="Unassembled WGS sequence"/>
</dbReference>
<dbReference type="InterPro" id="IPR003661">
    <property type="entry name" value="HisK_dim/P_dom"/>
</dbReference>
<dbReference type="CDD" id="cd17546">
    <property type="entry name" value="REC_hyHK_CKI1_RcsC-like"/>
    <property type="match status" value="1"/>
</dbReference>
<evidence type="ECO:0000313" key="12">
    <source>
        <dbReference type="Proteomes" id="UP000256645"/>
    </source>
</evidence>
<dbReference type="GO" id="GO:0000155">
    <property type="term" value="F:phosphorelay sensor kinase activity"/>
    <property type="evidence" value="ECO:0007669"/>
    <property type="project" value="InterPro"/>
</dbReference>
<dbReference type="PRINTS" id="PR00344">
    <property type="entry name" value="BCTRLSENSOR"/>
</dbReference>
<keyword evidence="7" id="KW-0175">Coiled coil</keyword>
<dbReference type="SUPFAM" id="SSF52172">
    <property type="entry name" value="CheY-like"/>
    <property type="match status" value="1"/>
</dbReference>
<dbReference type="EC" id="2.7.13.3" evidence="2"/>
<comment type="caution">
    <text evidence="11">The sequence shown here is derived from an EMBL/GenBank/DDBJ whole genome shotgun (WGS) entry which is preliminary data.</text>
</comment>
<dbReference type="Pfam" id="PF02518">
    <property type="entry name" value="HATPase_c"/>
    <property type="match status" value="1"/>
</dbReference>
<evidence type="ECO:0000313" key="11">
    <source>
        <dbReference type="EMBL" id="RDW84680.1"/>
    </source>
</evidence>
<proteinExistence type="predicted"/>
<name>A0A3D8SEB9_9HELO</name>
<dbReference type="Pfam" id="PF00072">
    <property type="entry name" value="Response_reg"/>
    <property type="match status" value="1"/>
</dbReference>
<dbReference type="FunFam" id="1.10.287.130:FF:000023">
    <property type="entry name" value="Sensor histidine kinase/response regulator, putative"/>
    <property type="match status" value="1"/>
</dbReference>
<dbReference type="Gene3D" id="3.30.565.10">
    <property type="entry name" value="Histidine kinase-like ATPase, C-terminal domain"/>
    <property type="match status" value="1"/>
</dbReference>
<dbReference type="SMART" id="SM00387">
    <property type="entry name" value="HATPase_c"/>
    <property type="match status" value="1"/>
</dbReference>
<dbReference type="Pfam" id="PF00512">
    <property type="entry name" value="HisKA"/>
    <property type="match status" value="1"/>
</dbReference>
<evidence type="ECO:0000256" key="1">
    <source>
        <dbReference type="ARBA" id="ARBA00000085"/>
    </source>
</evidence>
<evidence type="ECO:0000256" key="8">
    <source>
        <dbReference type="SAM" id="MobiDB-lite"/>
    </source>
</evidence>
<dbReference type="OrthoDB" id="303614at2759"/>
<dbReference type="GO" id="GO:0009927">
    <property type="term" value="F:histidine phosphotransfer kinase activity"/>
    <property type="evidence" value="ECO:0007669"/>
    <property type="project" value="TreeGrafter"/>
</dbReference>
<feature type="compositionally biased region" description="Basic and acidic residues" evidence="8">
    <location>
        <begin position="309"/>
        <end position="325"/>
    </location>
</feature>
<evidence type="ECO:0000256" key="2">
    <source>
        <dbReference type="ARBA" id="ARBA00012438"/>
    </source>
</evidence>
<feature type="region of interest" description="Disordered" evidence="8">
    <location>
        <begin position="489"/>
        <end position="509"/>
    </location>
</feature>
<dbReference type="Gene3D" id="3.40.50.2300">
    <property type="match status" value="1"/>
</dbReference>
<dbReference type="STRING" id="1849047.A0A3D8SEB9"/>
<dbReference type="InterPro" id="IPR001789">
    <property type="entry name" value="Sig_transdc_resp-reg_receiver"/>
</dbReference>
<evidence type="ECO:0000259" key="9">
    <source>
        <dbReference type="PROSITE" id="PS50109"/>
    </source>
</evidence>
<dbReference type="SUPFAM" id="SSF55781">
    <property type="entry name" value="GAF domain-like"/>
    <property type="match status" value="1"/>
</dbReference>
<feature type="modified residue" description="4-aspartylphosphate" evidence="6">
    <location>
        <position position="1183"/>
    </location>
</feature>
<dbReference type="PROSITE" id="PS50110">
    <property type="entry name" value="RESPONSE_REGULATORY"/>
    <property type="match status" value="1"/>
</dbReference>
<feature type="region of interest" description="Disordered" evidence="8">
    <location>
        <begin position="273"/>
        <end position="325"/>
    </location>
</feature>
<feature type="domain" description="Histidine kinase" evidence="9">
    <location>
        <begin position="594"/>
        <end position="852"/>
    </location>
</feature>
<comment type="catalytic activity">
    <reaction evidence="1">
        <text>ATP + protein L-histidine = ADP + protein N-phospho-L-histidine.</text>
        <dbReference type="EC" id="2.7.13.3"/>
    </reaction>
</comment>